<sequence>MQRPRGPPRSVFETRLLRVIFSFVRHPSDLFAAIRAFPVDILPIGYPSLLTMANVIGDNQVAAILPIDHPRLDAQDITRGVEVLPLLGFFSPAGTCIARKRCFTSMHQIAHFR</sequence>
<dbReference type="EMBL" id="KK583193">
    <property type="protein sequence ID" value="KDO33401.1"/>
    <property type="molecule type" value="Genomic_DNA"/>
</dbReference>
<evidence type="ECO:0000313" key="2">
    <source>
        <dbReference type="Proteomes" id="UP000030745"/>
    </source>
</evidence>
<name>A0A067D3T2_SAPPC</name>
<organism evidence="1 2">
    <name type="scientific">Saprolegnia parasitica (strain CBS 223.65)</name>
    <dbReference type="NCBI Taxonomy" id="695850"/>
    <lineage>
        <taxon>Eukaryota</taxon>
        <taxon>Sar</taxon>
        <taxon>Stramenopiles</taxon>
        <taxon>Oomycota</taxon>
        <taxon>Saprolegniomycetes</taxon>
        <taxon>Saprolegniales</taxon>
        <taxon>Saprolegniaceae</taxon>
        <taxon>Saprolegnia</taxon>
    </lineage>
</organism>
<protein>
    <submittedName>
        <fullName evidence="1">Uncharacterized protein</fullName>
    </submittedName>
</protein>
<gene>
    <name evidence="1" type="ORF">SPRG_02208</name>
</gene>
<dbReference type="RefSeq" id="XP_012196149.1">
    <property type="nucleotide sequence ID" value="XM_012340759.1"/>
</dbReference>
<evidence type="ECO:0000313" key="1">
    <source>
        <dbReference type="EMBL" id="KDO33401.1"/>
    </source>
</evidence>
<dbReference type="GeneID" id="24124771"/>
<reference evidence="1 2" key="1">
    <citation type="journal article" date="2013" name="PLoS Genet.">
        <title>Distinctive expansion of potential virulence genes in the genome of the oomycete fish pathogen Saprolegnia parasitica.</title>
        <authorList>
            <person name="Jiang R.H."/>
            <person name="de Bruijn I."/>
            <person name="Haas B.J."/>
            <person name="Belmonte R."/>
            <person name="Lobach L."/>
            <person name="Christie J."/>
            <person name="van den Ackerveken G."/>
            <person name="Bottin A."/>
            <person name="Bulone V."/>
            <person name="Diaz-Moreno S.M."/>
            <person name="Dumas B."/>
            <person name="Fan L."/>
            <person name="Gaulin E."/>
            <person name="Govers F."/>
            <person name="Grenville-Briggs L.J."/>
            <person name="Horner N.R."/>
            <person name="Levin J.Z."/>
            <person name="Mammella M."/>
            <person name="Meijer H.J."/>
            <person name="Morris P."/>
            <person name="Nusbaum C."/>
            <person name="Oome S."/>
            <person name="Phillips A.J."/>
            <person name="van Rooyen D."/>
            <person name="Rzeszutek E."/>
            <person name="Saraiva M."/>
            <person name="Secombes C.J."/>
            <person name="Seidl M.F."/>
            <person name="Snel B."/>
            <person name="Stassen J.H."/>
            <person name="Sykes S."/>
            <person name="Tripathy S."/>
            <person name="van den Berg H."/>
            <person name="Vega-Arreguin J.C."/>
            <person name="Wawra S."/>
            <person name="Young S.K."/>
            <person name="Zeng Q."/>
            <person name="Dieguez-Uribeondo J."/>
            <person name="Russ C."/>
            <person name="Tyler B.M."/>
            <person name="van West P."/>
        </authorList>
    </citation>
    <scope>NUCLEOTIDE SEQUENCE [LARGE SCALE GENOMIC DNA]</scope>
    <source>
        <strain evidence="1 2">CBS 223.65</strain>
    </source>
</reference>
<dbReference type="Proteomes" id="UP000030745">
    <property type="component" value="Unassembled WGS sequence"/>
</dbReference>
<dbReference type="KEGG" id="spar:SPRG_02208"/>
<proteinExistence type="predicted"/>
<accession>A0A067D3T2</accession>
<dbReference type="VEuPathDB" id="FungiDB:SPRG_02208"/>
<dbReference type="AlphaFoldDB" id="A0A067D3T2"/>
<keyword evidence="2" id="KW-1185">Reference proteome</keyword>